<dbReference type="GO" id="GO:0061982">
    <property type="term" value="P:meiosis I cell cycle process"/>
    <property type="evidence" value="ECO:0007669"/>
    <property type="project" value="UniProtKB-ARBA"/>
</dbReference>
<keyword evidence="6" id="KW-1185">Reference proteome</keyword>
<proteinExistence type="inferred from homology"/>
<dbReference type="SUPFAM" id="SSF55874">
    <property type="entry name" value="ATPase domain of HSP90 chaperone/DNA topoisomerase II/histidine kinase"/>
    <property type="match status" value="1"/>
</dbReference>
<dbReference type="GO" id="GO:0032300">
    <property type="term" value="C:mismatch repair complex"/>
    <property type="evidence" value="ECO:0007669"/>
    <property type="project" value="InterPro"/>
</dbReference>
<dbReference type="InterPro" id="IPR013507">
    <property type="entry name" value="DNA_mismatch_S5_2-like"/>
</dbReference>
<dbReference type="GO" id="GO:0005524">
    <property type="term" value="F:ATP binding"/>
    <property type="evidence" value="ECO:0007669"/>
    <property type="project" value="InterPro"/>
</dbReference>
<dbReference type="InterPro" id="IPR020568">
    <property type="entry name" value="Ribosomal_Su5_D2-typ_SF"/>
</dbReference>
<evidence type="ECO:0000313" key="6">
    <source>
        <dbReference type="Proteomes" id="UP000717328"/>
    </source>
</evidence>
<dbReference type="InterPro" id="IPR038973">
    <property type="entry name" value="MutL/Mlh/Pms-like"/>
</dbReference>
<dbReference type="SMART" id="SM00853">
    <property type="entry name" value="MutL_C"/>
    <property type="match status" value="1"/>
</dbReference>
<dbReference type="Proteomes" id="UP000717328">
    <property type="component" value="Unassembled WGS sequence"/>
</dbReference>
<evidence type="ECO:0000259" key="4">
    <source>
        <dbReference type="SMART" id="SM00853"/>
    </source>
</evidence>
<dbReference type="PROSITE" id="PS00058">
    <property type="entry name" value="DNA_MISMATCH_REPAIR_1"/>
    <property type="match status" value="1"/>
</dbReference>
<organism evidence="5 6">
    <name type="scientific">Sphagnurus paluster</name>
    <dbReference type="NCBI Taxonomy" id="117069"/>
    <lineage>
        <taxon>Eukaryota</taxon>
        <taxon>Fungi</taxon>
        <taxon>Dikarya</taxon>
        <taxon>Basidiomycota</taxon>
        <taxon>Agaricomycotina</taxon>
        <taxon>Agaricomycetes</taxon>
        <taxon>Agaricomycetidae</taxon>
        <taxon>Agaricales</taxon>
        <taxon>Tricholomatineae</taxon>
        <taxon>Lyophyllaceae</taxon>
        <taxon>Sphagnurus</taxon>
    </lineage>
</organism>
<keyword evidence="2" id="KW-0227">DNA damage</keyword>
<dbReference type="OrthoDB" id="429932at2759"/>
<dbReference type="SUPFAM" id="SSF118116">
    <property type="entry name" value="DNA mismatch repair protein MutL"/>
    <property type="match status" value="1"/>
</dbReference>
<protein>
    <recommendedName>
        <fullName evidence="4">MutL C-terminal dimerisation domain-containing protein</fullName>
    </recommendedName>
</protein>
<dbReference type="InterPro" id="IPR036890">
    <property type="entry name" value="HATPase_C_sf"/>
</dbReference>
<evidence type="ECO:0000256" key="3">
    <source>
        <dbReference type="SAM" id="MobiDB-lite"/>
    </source>
</evidence>
<dbReference type="Gene3D" id="3.30.230.10">
    <property type="match status" value="1"/>
</dbReference>
<evidence type="ECO:0000256" key="2">
    <source>
        <dbReference type="ARBA" id="ARBA00022763"/>
    </source>
</evidence>
<feature type="domain" description="MutL C-terminal dimerisation" evidence="4">
    <location>
        <begin position="505"/>
        <end position="657"/>
    </location>
</feature>
<dbReference type="GO" id="GO:0006298">
    <property type="term" value="P:mismatch repair"/>
    <property type="evidence" value="ECO:0007669"/>
    <property type="project" value="InterPro"/>
</dbReference>
<dbReference type="Pfam" id="PF13589">
    <property type="entry name" value="HATPase_c_3"/>
    <property type="match status" value="1"/>
</dbReference>
<dbReference type="PANTHER" id="PTHR10073:SF47">
    <property type="entry name" value="DNA MISMATCH REPAIR PROTEIN MLH3"/>
    <property type="match status" value="1"/>
</dbReference>
<dbReference type="GO" id="GO:0016887">
    <property type="term" value="F:ATP hydrolysis activity"/>
    <property type="evidence" value="ECO:0007669"/>
    <property type="project" value="InterPro"/>
</dbReference>
<accession>A0A9P7KLE5</accession>
<feature type="region of interest" description="Disordered" evidence="3">
    <location>
        <begin position="368"/>
        <end position="403"/>
    </location>
</feature>
<dbReference type="AlphaFoldDB" id="A0A9P7KLE5"/>
<evidence type="ECO:0000313" key="5">
    <source>
        <dbReference type="EMBL" id="KAG5654598.1"/>
    </source>
</evidence>
<gene>
    <name evidence="5" type="ORF">H0H81_011573</name>
</gene>
<dbReference type="InterPro" id="IPR014721">
    <property type="entry name" value="Ribsml_uS5_D2-typ_fold_subgr"/>
</dbReference>
<dbReference type="InterPro" id="IPR037198">
    <property type="entry name" value="MutL_C_sf"/>
</dbReference>
<sequence length="660" mass="73466">MHQAAIEKLDVPTRVKLRSTQILTSLPQLVSELVQNSLDAGATNVDIGVHCEDWMCWVKDNGFGIRKEGLSFLGTGSEYARYGSSKPYQADTLNTLSTFGFRGEALASAADLACLEISSRTANSRETWSVITKGGKNLYEGPAVRWRRESSGTVVCIRDAFYNLPVRRLSHPSPARTLELIRQELETYALVFPSVAFTMENLHNETGPPKGRILRIAKVIPALDEIGEMDLPRSTTRRSPRKIEKRPVYVLNLTVPPAEIDNCLEPSKAHIQFRHRAIVETLLSSSIESFLLRHGFLICGVSKSRSGNDRGSPSPRKRRKLAIFEDDSGYGEVFDVPFRAESPAKNTRKLKVELFSISVGNADASEIAWTDPSTGETFTVDPRTGNSHPQAEPPPRTTDTSSKINYSRRRTIPSSKATIPETNLDDGPSVPVWLLKALKANKAYEPAENPITKLTSSAIATLPLPSGNPLDACADHETSLCDPFSTAVDTHQHRFVKEDIRRAKVISQVDRKFIACLMEEQSNTQPQLSRPKNAGPSLVLIDQHAADERVRVERFLKDLCLGYLRNQHGLWASGIQVKELLPPLPLLLTLHETQILRGSEQIRQSFREWGFHLDFLDDQYEANDASDAGEDSGYAQVIVKSVPEVVKDKVEFYIIPLYTS</sequence>
<comment type="caution">
    <text evidence="5">The sequence shown here is derived from an EMBL/GenBank/DDBJ whole genome shotgun (WGS) entry which is preliminary data.</text>
</comment>
<dbReference type="InterPro" id="IPR042120">
    <property type="entry name" value="MutL_C_dimsub"/>
</dbReference>
<dbReference type="InterPro" id="IPR014790">
    <property type="entry name" value="MutL_C"/>
</dbReference>
<dbReference type="EMBL" id="JABCKI010000004">
    <property type="protein sequence ID" value="KAG5654598.1"/>
    <property type="molecule type" value="Genomic_DNA"/>
</dbReference>
<dbReference type="GO" id="GO:0140664">
    <property type="term" value="F:ATP-dependent DNA damage sensor activity"/>
    <property type="evidence" value="ECO:0007669"/>
    <property type="project" value="InterPro"/>
</dbReference>
<dbReference type="Pfam" id="PF01119">
    <property type="entry name" value="DNA_mis_repair"/>
    <property type="match status" value="1"/>
</dbReference>
<dbReference type="SUPFAM" id="SSF54211">
    <property type="entry name" value="Ribosomal protein S5 domain 2-like"/>
    <property type="match status" value="1"/>
</dbReference>
<name>A0A9P7KLE5_9AGAR</name>
<dbReference type="InterPro" id="IPR014762">
    <property type="entry name" value="DNA_mismatch_repair_CS"/>
</dbReference>
<dbReference type="Gene3D" id="3.30.1540.20">
    <property type="entry name" value="MutL, C-terminal domain, dimerisation subdomain"/>
    <property type="match status" value="1"/>
</dbReference>
<comment type="similarity">
    <text evidence="1">Belongs to the DNA mismatch repair MutL/HexB family.</text>
</comment>
<dbReference type="PANTHER" id="PTHR10073">
    <property type="entry name" value="DNA MISMATCH REPAIR PROTEIN MLH, PMS, MUTL"/>
    <property type="match status" value="1"/>
</dbReference>
<reference evidence="5" key="1">
    <citation type="submission" date="2021-02" db="EMBL/GenBank/DDBJ databases">
        <authorList>
            <person name="Nieuwenhuis M."/>
            <person name="Van De Peppel L.J.J."/>
        </authorList>
    </citation>
    <scope>NUCLEOTIDE SEQUENCE</scope>
    <source>
        <strain evidence="5">D49</strain>
    </source>
</reference>
<reference evidence="5" key="2">
    <citation type="submission" date="2021-10" db="EMBL/GenBank/DDBJ databases">
        <title>Phylogenomics reveals ancestral predisposition of the termite-cultivated fungus Termitomyces towards a domesticated lifestyle.</title>
        <authorList>
            <person name="Auxier B."/>
            <person name="Grum-Grzhimaylo A."/>
            <person name="Cardenas M.E."/>
            <person name="Lodge J.D."/>
            <person name="Laessoe T."/>
            <person name="Pedersen O."/>
            <person name="Smith M.E."/>
            <person name="Kuyper T.W."/>
            <person name="Franco-Molano E.A."/>
            <person name="Baroni T.J."/>
            <person name="Aanen D.K."/>
        </authorList>
    </citation>
    <scope>NUCLEOTIDE SEQUENCE</scope>
    <source>
        <strain evidence="5">D49</strain>
    </source>
</reference>
<dbReference type="Gene3D" id="3.30.565.10">
    <property type="entry name" value="Histidine kinase-like ATPase, C-terminal domain"/>
    <property type="match status" value="1"/>
</dbReference>
<evidence type="ECO:0000256" key="1">
    <source>
        <dbReference type="ARBA" id="ARBA00006082"/>
    </source>
</evidence>